<name>A0ABP6PAR0_9ACTN</name>
<dbReference type="EMBL" id="BAAAVV010000006">
    <property type="protein sequence ID" value="GAA3173029.1"/>
    <property type="molecule type" value="Genomic_DNA"/>
</dbReference>
<organism evidence="1 2">
    <name type="scientific">Blastococcus jejuensis</name>
    <dbReference type="NCBI Taxonomy" id="351224"/>
    <lineage>
        <taxon>Bacteria</taxon>
        <taxon>Bacillati</taxon>
        <taxon>Actinomycetota</taxon>
        <taxon>Actinomycetes</taxon>
        <taxon>Geodermatophilales</taxon>
        <taxon>Geodermatophilaceae</taxon>
        <taxon>Blastococcus</taxon>
    </lineage>
</organism>
<keyword evidence="2" id="KW-1185">Reference proteome</keyword>
<evidence type="ECO:0000313" key="2">
    <source>
        <dbReference type="Proteomes" id="UP001499924"/>
    </source>
</evidence>
<evidence type="ECO:0000313" key="1">
    <source>
        <dbReference type="EMBL" id="GAA3173029.1"/>
    </source>
</evidence>
<protein>
    <submittedName>
        <fullName evidence="1">Uncharacterized protein</fullName>
    </submittedName>
</protein>
<dbReference type="RefSeq" id="WP_344689571.1">
    <property type="nucleotide sequence ID" value="NZ_BAAAVV010000006.1"/>
</dbReference>
<accession>A0ABP6PAR0</accession>
<comment type="caution">
    <text evidence="1">The sequence shown here is derived from an EMBL/GenBank/DDBJ whole genome shotgun (WGS) entry which is preliminary data.</text>
</comment>
<dbReference type="Proteomes" id="UP001499924">
    <property type="component" value="Unassembled WGS sequence"/>
</dbReference>
<sequence>MSAAAGVQADVEVAALLREVADLHHRVYRLTDGDDPDWPTWYATWLVERSELPTLLGAAPVRSELVCLLVLLDREVAAGGVTEPWEELYARRIVEQFAA</sequence>
<reference evidence="2" key="1">
    <citation type="journal article" date="2019" name="Int. J. Syst. Evol. Microbiol.">
        <title>The Global Catalogue of Microorganisms (GCM) 10K type strain sequencing project: providing services to taxonomists for standard genome sequencing and annotation.</title>
        <authorList>
            <consortium name="The Broad Institute Genomics Platform"/>
            <consortium name="The Broad Institute Genome Sequencing Center for Infectious Disease"/>
            <person name="Wu L."/>
            <person name="Ma J."/>
        </authorList>
    </citation>
    <scope>NUCLEOTIDE SEQUENCE [LARGE SCALE GENOMIC DNA]</scope>
    <source>
        <strain evidence="2">JCM 15614</strain>
    </source>
</reference>
<gene>
    <name evidence="1" type="ORF">GCM10010531_28210</name>
</gene>
<proteinExistence type="predicted"/>